<accession>A0A2N6CWC4</accession>
<dbReference type="InterPro" id="IPR050074">
    <property type="entry name" value="DHO_dehydrogenase"/>
</dbReference>
<dbReference type="NCBIfam" id="NF005741">
    <property type="entry name" value="PRK07565.1"/>
    <property type="match status" value="1"/>
</dbReference>
<evidence type="ECO:0000313" key="8">
    <source>
        <dbReference type="EMBL" id="PLX61554.1"/>
    </source>
</evidence>
<keyword evidence="3" id="KW-0285">Flavoprotein</keyword>
<dbReference type="Pfam" id="PF01180">
    <property type="entry name" value="DHO_dh"/>
    <property type="match status" value="1"/>
</dbReference>
<comment type="caution">
    <text evidence="8">The sequence shown here is derived from an EMBL/GenBank/DDBJ whole genome shotgun (WGS) entry which is preliminary data.</text>
</comment>
<keyword evidence="6 8" id="KW-0560">Oxidoreductase</keyword>
<keyword evidence="4" id="KW-0288">FMN</keyword>
<dbReference type="EMBL" id="PKUN01000014">
    <property type="protein sequence ID" value="PLX61554.1"/>
    <property type="molecule type" value="Genomic_DNA"/>
</dbReference>
<name>A0A2N6CWC4_9GAMM</name>
<evidence type="ECO:0000256" key="2">
    <source>
        <dbReference type="ARBA" id="ARBA00004725"/>
    </source>
</evidence>
<dbReference type="PIRSF" id="PIRSF000164">
    <property type="entry name" value="DHO_oxidase"/>
    <property type="match status" value="1"/>
</dbReference>
<dbReference type="Gene3D" id="3.20.20.70">
    <property type="entry name" value="Aldolase class I"/>
    <property type="match status" value="1"/>
</dbReference>
<dbReference type="UniPathway" id="UPA00070"/>
<sequence>MDLRTTYLGLTLKNPLVPSASPLSRSLDMAKKLEDAGASALVMYSLFEEELQHDQEVMDDYLNHQTLGHAEAASFLPLHGDLPSRQESYLEQLTRLKQALEIPVIASLNGITPGGWIEHGKALQQAGADALELNVYYIAGDSRISGVEVERRYIDLLHELRQHVTLPIAMKLSPQFSSVANIISHLERVGANGVSLFNRFYQPDIDIDSLRVTPQLSLSSSADALLAMRWIAMLYGRVKLSLAATGGVHNHEDAVKMLLAGADVVHLCSTLLIHGTGRLAEILRGIEDWLEESPYESIEQLKGTLSQQHAGDASAYARANYLQLLNSYLPAGGG</sequence>
<dbReference type="SUPFAM" id="SSF51395">
    <property type="entry name" value="FMN-linked oxidoreductases"/>
    <property type="match status" value="1"/>
</dbReference>
<dbReference type="RefSeq" id="WP_273439256.1">
    <property type="nucleotide sequence ID" value="NZ_PKUN01000014.1"/>
</dbReference>
<comment type="pathway">
    <text evidence="2">Pyrimidine metabolism; UMP biosynthesis via de novo pathway.</text>
</comment>
<dbReference type="InterPro" id="IPR013785">
    <property type="entry name" value="Aldolase_TIM"/>
</dbReference>
<dbReference type="InterPro" id="IPR005720">
    <property type="entry name" value="Dihydroorotate_DH_cat"/>
</dbReference>
<dbReference type="AlphaFoldDB" id="A0A2N6CWC4"/>
<dbReference type="EC" id="1.3.98.1" evidence="8"/>
<protein>
    <submittedName>
        <fullName evidence="8">Dihydroorotate dehydrogenase</fullName>
        <ecNumber evidence="8">1.3.98.1</ecNumber>
    </submittedName>
</protein>
<evidence type="ECO:0000256" key="5">
    <source>
        <dbReference type="ARBA" id="ARBA00022975"/>
    </source>
</evidence>
<dbReference type="InterPro" id="IPR012135">
    <property type="entry name" value="Dihydroorotate_DH_1_2"/>
</dbReference>
<dbReference type="Proteomes" id="UP000235015">
    <property type="component" value="Unassembled WGS sequence"/>
</dbReference>
<evidence type="ECO:0000256" key="4">
    <source>
        <dbReference type="ARBA" id="ARBA00022643"/>
    </source>
</evidence>
<evidence type="ECO:0000313" key="9">
    <source>
        <dbReference type="Proteomes" id="UP000235015"/>
    </source>
</evidence>
<proteinExistence type="predicted"/>
<feature type="domain" description="Dihydroorotate dehydrogenase catalytic" evidence="7">
    <location>
        <begin position="91"/>
        <end position="289"/>
    </location>
</feature>
<gene>
    <name evidence="8" type="ORF">C0630_10325</name>
</gene>
<comment type="cofactor">
    <cofactor evidence="1">
        <name>FMN</name>
        <dbReference type="ChEBI" id="CHEBI:58210"/>
    </cofactor>
</comment>
<evidence type="ECO:0000256" key="3">
    <source>
        <dbReference type="ARBA" id="ARBA00022630"/>
    </source>
</evidence>
<dbReference type="GO" id="GO:0044205">
    <property type="term" value="P:'de novo' UMP biosynthetic process"/>
    <property type="evidence" value="ECO:0007669"/>
    <property type="project" value="UniProtKB-UniPathway"/>
</dbReference>
<dbReference type="CDD" id="cd04739">
    <property type="entry name" value="DHOD_like"/>
    <property type="match status" value="1"/>
</dbReference>
<dbReference type="GO" id="GO:1990663">
    <property type="term" value="F:dihydroorotate dehydrogenase (fumarate) activity"/>
    <property type="evidence" value="ECO:0007669"/>
    <property type="project" value="UniProtKB-EC"/>
</dbReference>
<evidence type="ECO:0000259" key="7">
    <source>
        <dbReference type="Pfam" id="PF01180"/>
    </source>
</evidence>
<keyword evidence="5" id="KW-0665">Pyrimidine biosynthesis</keyword>
<dbReference type="GO" id="GO:0006207">
    <property type="term" value="P:'de novo' pyrimidine nucleobase biosynthetic process"/>
    <property type="evidence" value="ECO:0007669"/>
    <property type="project" value="TreeGrafter"/>
</dbReference>
<dbReference type="GO" id="GO:0005737">
    <property type="term" value="C:cytoplasm"/>
    <property type="evidence" value="ECO:0007669"/>
    <property type="project" value="InterPro"/>
</dbReference>
<dbReference type="PANTHER" id="PTHR48109:SF3">
    <property type="entry name" value="SLL0744 PROTEIN"/>
    <property type="match status" value="1"/>
</dbReference>
<organism evidence="8 9">
    <name type="scientific">Sedimenticola selenatireducens</name>
    <dbReference type="NCBI Taxonomy" id="191960"/>
    <lineage>
        <taxon>Bacteria</taxon>
        <taxon>Pseudomonadati</taxon>
        <taxon>Pseudomonadota</taxon>
        <taxon>Gammaproteobacteria</taxon>
        <taxon>Chromatiales</taxon>
        <taxon>Sedimenticolaceae</taxon>
        <taxon>Sedimenticola</taxon>
    </lineage>
</organism>
<evidence type="ECO:0000256" key="1">
    <source>
        <dbReference type="ARBA" id="ARBA00001917"/>
    </source>
</evidence>
<reference evidence="8 9" key="1">
    <citation type="submission" date="2017-11" db="EMBL/GenBank/DDBJ databases">
        <title>Genome-resolved metagenomics identifies genetic mobility, metabolic interactions, and unexpected diversity in perchlorate-reducing communities.</title>
        <authorList>
            <person name="Barnum T.P."/>
            <person name="Figueroa I.A."/>
            <person name="Carlstrom C.I."/>
            <person name="Lucas L.N."/>
            <person name="Engelbrektson A.L."/>
            <person name="Coates J.D."/>
        </authorList>
    </citation>
    <scope>NUCLEOTIDE SEQUENCE [LARGE SCALE GENOMIC DNA]</scope>
    <source>
        <strain evidence="8">BM301</strain>
    </source>
</reference>
<dbReference type="STRING" id="1111735.GCA_000428045_00444"/>
<evidence type="ECO:0000256" key="6">
    <source>
        <dbReference type="ARBA" id="ARBA00023002"/>
    </source>
</evidence>
<dbReference type="PANTHER" id="PTHR48109">
    <property type="entry name" value="DIHYDROOROTATE DEHYDROGENASE (QUINONE), MITOCHONDRIAL-RELATED"/>
    <property type="match status" value="1"/>
</dbReference>